<dbReference type="PROSITE" id="PS51354">
    <property type="entry name" value="GLUTAREDOXIN_2"/>
    <property type="match status" value="1"/>
</dbReference>
<dbReference type="InterPro" id="IPR006993">
    <property type="entry name" value="Glut_rich_SH3-bd"/>
</dbReference>
<reference evidence="2" key="1">
    <citation type="journal article" date="2023" name="G3 (Bethesda)">
        <title>A reference genome for the long-term kleptoplast-retaining sea slug Elysia crispata morphotype clarki.</title>
        <authorList>
            <person name="Eastman K.E."/>
            <person name="Pendleton A.L."/>
            <person name="Shaikh M.A."/>
            <person name="Suttiyut T."/>
            <person name="Ogas R."/>
            <person name="Tomko P."/>
            <person name="Gavelis G."/>
            <person name="Widhalm J.R."/>
            <person name="Wisecaver J.H."/>
        </authorList>
    </citation>
    <scope>NUCLEOTIDE SEQUENCE</scope>
    <source>
        <strain evidence="2">ECLA1</strain>
    </source>
</reference>
<evidence type="ECO:0008006" key="4">
    <source>
        <dbReference type="Google" id="ProtNLM"/>
    </source>
</evidence>
<keyword evidence="3" id="KW-1185">Reference proteome</keyword>
<dbReference type="InterPro" id="IPR036249">
    <property type="entry name" value="Thioredoxin-like_sf"/>
</dbReference>
<dbReference type="InterPro" id="IPR051033">
    <property type="entry name" value="SH3BGR"/>
</dbReference>
<dbReference type="AlphaFoldDB" id="A0AAE1D7I6"/>
<dbReference type="Proteomes" id="UP001283361">
    <property type="component" value="Unassembled WGS sequence"/>
</dbReference>
<dbReference type="PANTHER" id="PTHR12232:SF15">
    <property type="entry name" value="SH3 DOMAIN-BINDING GLUTAMIC ACID-RICH PROTEIN HOMOLOG"/>
    <property type="match status" value="1"/>
</dbReference>
<comment type="caution">
    <text evidence="2">The sequence shown here is derived from an EMBL/GenBank/DDBJ whole genome shotgun (WGS) entry which is preliminary data.</text>
</comment>
<dbReference type="GO" id="GO:0005737">
    <property type="term" value="C:cytoplasm"/>
    <property type="evidence" value="ECO:0007669"/>
    <property type="project" value="TreeGrafter"/>
</dbReference>
<name>A0AAE1D7I6_9GAST</name>
<dbReference type="Pfam" id="PF04908">
    <property type="entry name" value="SH3BGR"/>
    <property type="match status" value="1"/>
</dbReference>
<proteinExistence type="inferred from homology"/>
<sequence>MAGKVTVYISMISSDMERKKQQQKIEMILSSKKIDCEYVDVSASHDALEKMRELTNDAHALPPQIVNGDDYCGDFSAFEEAVENGDLKGFLKI</sequence>
<dbReference type="Gene3D" id="3.40.30.10">
    <property type="entry name" value="Glutaredoxin"/>
    <property type="match status" value="1"/>
</dbReference>
<accession>A0AAE1D7I6</accession>
<dbReference type="EMBL" id="JAWDGP010005097">
    <property type="protein sequence ID" value="KAK3759630.1"/>
    <property type="molecule type" value="Genomic_DNA"/>
</dbReference>
<dbReference type="PANTHER" id="PTHR12232">
    <property type="entry name" value="SH3 DOMAIN-BINDING GLUTAMIC ACID-RICH-LIKE PROTEIN"/>
    <property type="match status" value="1"/>
</dbReference>
<evidence type="ECO:0000313" key="2">
    <source>
        <dbReference type="EMBL" id="KAK3759630.1"/>
    </source>
</evidence>
<evidence type="ECO:0000313" key="3">
    <source>
        <dbReference type="Proteomes" id="UP001283361"/>
    </source>
</evidence>
<dbReference type="SUPFAM" id="SSF52833">
    <property type="entry name" value="Thioredoxin-like"/>
    <property type="match status" value="1"/>
</dbReference>
<evidence type="ECO:0000256" key="1">
    <source>
        <dbReference type="ARBA" id="ARBA00007764"/>
    </source>
</evidence>
<organism evidence="2 3">
    <name type="scientific">Elysia crispata</name>
    <name type="common">lettuce slug</name>
    <dbReference type="NCBI Taxonomy" id="231223"/>
    <lineage>
        <taxon>Eukaryota</taxon>
        <taxon>Metazoa</taxon>
        <taxon>Spiralia</taxon>
        <taxon>Lophotrochozoa</taxon>
        <taxon>Mollusca</taxon>
        <taxon>Gastropoda</taxon>
        <taxon>Heterobranchia</taxon>
        <taxon>Euthyneura</taxon>
        <taxon>Panpulmonata</taxon>
        <taxon>Sacoglossa</taxon>
        <taxon>Placobranchoidea</taxon>
        <taxon>Plakobranchidae</taxon>
        <taxon>Elysia</taxon>
    </lineage>
</organism>
<protein>
    <recommendedName>
        <fullName evidence="4">SH3 domain-binding glutamic acid-rich-like protein 3</fullName>
    </recommendedName>
</protein>
<comment type="similarity">
    <text evidence="1">Belongs to the SH3BGR family.</text>
</comment>
<gene>
    <name evidence="2" type="ORF">RRG08_008212</name>
</gene>